<dbReference type="PANTHER" id="PTHR45138:SF9">
    <property type="entry name" value="DIGUANYLATE CYCLASE DGCM-RELATED"/>
    <property type="match status" value="1"/>
</dbReference>
<dbReference type="NCBIfam" id="TIGR00254">
    <property type="entry name" value="GGDEF"/>
    <property type="match status" value="1"/>
</dbReference>
<feature type="transmembrane region" description="Helical" evidence="3">
    <location>
        <begin position="157"/>
        <end position="179"/>
    </location>
</feature>
<dbReference type="EC" id="2.7.7.65" evidence="1"/>
<feature type="transmembrane region" description="Helical" evidence="3">
    <location>
        <begin position="126"/>
        <end position="145"/>
    </location>
</feature>
<dbReference type="AlphaFoldDB" id="A0A370KPS8"/>
<dbReference type="Pfam" id="PF00990">
    <property type="entry name" value="GGDEF"/>
    <property type="match status" value="1"/>
</dbReference>
<feature type="domain" description="GGDEF" evidence="4">
    <location>
        <begin position="245"/>
        <end position="378"/>
    </location>
</feature>
<evidence type="ECO:0000313" key="5">
    <source>
        <dbReference type="EMBL" id="RDJ11343.1"/>
    </source>
</evidence>
<feature type="transmembrane region" description="Helical" evidence="3">
    <location>
        <begin position="67"/>
        <end position="87"/>
    </location>
</feature>
<dbReference type="GO" id="GO:0043709">
    <property type="term" value="P:cell adhesion involved in single-species biofilm formation"/>
    <property type="evidence" value="ECO:0007669"/>
    <property type="project" value="TreeGrafter"/>
</dbReference>
<dbReference type="CDD" id="cd01949">
    <property type="entry name" value="GGDEF"/>
    <property type="match status" value="1"/>
</dbReference>
<dbReference type="Proteomes" id="UP000254939">
    <property type="component" value="Unassembled WGS sequence"/>
</dbReference>
<keyword evidence="3" id="KW-0812">Transmembrane</keyword>
<feature type="transmembrane region" description="Helical" evidence="3">
    <location>
        <begin position="191"/>
        <end position="209"/>
    </location>
</feature>
<dbReference type="PANTHER" id="PTHR45138">
    <property type="entry name" value="REGULATORY COMPONENTS OF SENSORY TRANSDUCTION SYSTEM"/>
    <property type="match status" value="1"/>
</dbReference>
<comment type="caution">
    <text evidence="5">The sequence shown here is derived from an EMBL/GenBank/DDBJ whole genome shotgun (WGS) entry which is preliminary data.</text>
</comment>
<dbReference type="GO" id="GO:0005886">
    <property type="term" value="C:plasma membrane"/>
    <property type="evidence" value="ECO:0007669"/>
    <property type="project" value="TreeGrafter"/>
</dbReference>
<dbReference type="FunFam" id="3.30.70.270:FF:000001">
    <property type="entry name" value="Diguanylate cyclase domain protein"/>
    <property type="match status" value="1"/>
</dbReference>
<dbReference type="EMBL" id="NAAC01000015">
    <property type="protein sequence ID" value="RDJ11343.1"/>
    <property type="molecule type" value="Genomic_DNA"/>
</dbReference>
<name>A0A370KPS8_9HYPH</name>
<dbReference type="OrthoDB" id="8401841at2"/>
<evidence type="ECO:0000256" key="2">
    <source>
        <dbReference type="ARBA" id="ARBA00034247"/>
    </source>
</evidence>
<evidence type="ECO:0000313" key="6">
    <source>
        <dbReference type="Proteomes" id="UP000254939"/>
    </source>
</evidence>
<feature type="transmembrane region" description="Helical" evidence="3">
    <location>
        <begin position="99"/>
        <end position="120"/>
    </location>
</feature>
<evidence type="ECO:0000256" key="3">
    <source>
        <dbReference type="SAM" id="Phobius"/>
    </source>
</evidence>
<gene>
    <name evidence="5" type="ORF">B5K06_13725</name>
</gene>
<dbReference type="InterPro" id="IPR000160">
    <property type="entry name" value="GGDEF_dom"/>
</dbReference>
<dbReference type="RefSeq" id="WP_114713336.1">
    <property type="nucleotide sequence ID" value="NZ_KZ857259.1"/>
</dbReference>
<evidence type="ECO:0000259" key="4">
    <source>
        <dbReference type="PROSITE" id="PS50887"/>
    </source>
</evidence>
<dbReference type="PROSITE" id="PS50887">
    <property type="entry name" value="GGDEF"/>
    <property type="match status" value="1"/>
</dbReference>
<organism evidence="5 6">
    <name type="scientific">Rhizobium grahamii</name>
    <dbReference type="NCBI Taxonomy" id="1120045"/>
    <lineage>
        <taxon>Bacteria</taxon>
        <taxon>Pseudomonadati</taxon>
        <taxon>Pseudomonadota</taxon>
        <taxon>Alphaproteobacteria</taxon>
        <taxon>Hyphomicrobiales</taxon>
        <taxon>Rhizobiaceae</taxon>
        <taxon>Rhizobium/Agrobacterium group</taxon>
        <taxon>Rhizobium</taxon>
    </lineage>
</organism>
<accession>A0A370KPS8</accession>
<evidence type="ECO:0000256" key="1">
    <source>
        <dbReference type="ARBA" id="ARBA00012528"/>
    </source>
</evidence>
<dbReference type="InterPro" id="IPR029787">
    <property type="entry name" value="Nucleotide_cyclase"/>
</dbReference>
<dbReference type="GO" id="GO:0052621">
    <property type="term" value="F:diguanylate cyclase activity"/>
    <property type="evidence" value="ECO:0007669"/>
    <property type="project" value="UniProtKB-EC"/>
</dbReference>
<keyword evidence="3" id="KW-0472">Membrane</keyword>
<feature type="transmembrane region" description="Helical" evidence="3">
    <location>
        <begin position="37"/>
        <end position="55"/>
    </location>
</feature>
<reference evidence="5 6" key="1">
    <citation type="submission" date="2017-03" db="EMBL/GenBank/DDBJ databases">
        <title>Genome analysis of Rhizobial strains effectives or ineffectives for nitrogen fixation isolated from bean seeds.</title>
        <authorList>
            <person name="Peralta H."/>
            <person name="Aguilar-Vera A."/>
            <person name="Mora Y."/>
            <person name="Vargas-Lagunas C."/>
            <person name="Girard L."/>
            <person name="Mora J."/>
        </authorList>
    </citation>
    <scope>NUCLEOTIDE SEQUENCE [LARGE SCALE GENOMIC DNA]</scope>
    <source>
        <strain evidence="5 6">CCGM3</strain>
    </source>
</reference>
<dbReference type="SUPFAM" id="SSF55073">
    <property type="entry name" value="Nucleotide cyclase"/>
    <property type="match status" value="1"/>
</dbReference>
<dbReference type="InterPro" id="IPR050469">
    <property type="entry name" value="Diguanylate_Cyclase"/>
</dbReference>
<comment type="catalytic activity">
    <reaction evidence="2">
        <text>2 GTP = 3',3'-c-di-GMP + 2 diphosphate</text>
        <dbReference type="Rhea" id="RHEA:24898"/>
        <dbReference type="ChEBI" id="CHEBI:33019"/>
        <dbReference type="ChEBI" id="CHEBI:37565"/>
        <dbReference type="ChEBI" id="CHEBI:58805"/>
        <dbReference type="EC" id="2.7.7.65"/>
    </reaction>
</comment>
<protein>
    <recommendedName>
        <fullName evidence="1">diguanylate cyclase</fullName>
        <ecNumber evidence="1">2.7.7.65</ecNumber>
    </recommendedName>
</protein>
<sequence>MTIHLDLATVLLLHQCSFLVGAVCFIYMRIQSRSGEGLGALAAGYFALALASALAGLGEQHVLSVPVWGFGSIVLGMTGYALFWIGIRRLSSGKFRRMDWAALVIPPLAAVVAVATQFHVTSYLRGSVGNAFAFASLMASAVCVLRDGARERLPARIPLAAAIGLGGLLALMVVAGLLAPDVAPMTPIWAFFLRIMSQFAVALFVVILVTERTEAELRRVAETDMLTGIGNRRWFMSQLPRTALKGSALLLMDLDFFKQVNDRFGHDAGDTVLVSFAEAISRTMRAGDSFGRLGGEEFGVYLPKAAPSEALAIAESIRKVVRALVVECGGEQISLTVSIGVAAVEESQPSLTDLIKTADAALYAAKDTGRDCAVLFEPGIRAAA</sequence>
<dbReference type="GO" id="GO:1902201">
    <property type="term" value="P:negative regulation of bacterial-type flagellum-dependent cell motility"/>
    <property type="evidence" value="ECO:0007669"/>
    <property type="project" value="TreeGrafter"/>
</dbReference>
<keyword evidence="3" id="KW-1133">Transmembrane helix</keyword>
<dbReference type="SMART" id="SM00267">
    <property type="entry name" value="GGDEF"/>
    <property type="match status" value="1"/>
</dbReference>
<feature type="transmembrane region" description="Helical" evidence="3">
    <location>
        <begin position="12"/>
        <end position="30"/>
    </location>
</feature>
<dbReference type="Gene3D" id="3.30.70.270">
    <property type="match status" value="1"/>
</dbReference>
<dbReference type="InterPro" id="IPR043128">
    <property type="entry name" value="Rev_trsase/Diguanyl_cyclase"/>
</dbReference>
<proteinExistence type="predicted"/>